<feature type="compositionally biased region" description="Acidic residues" evidence="12">
    <location>
        <begin position="17"/>
        <end position="40"/>
    </location>
</feature>
<feature type="region of interest" description="Disordered" evidence="12">
    <location>
        <begin position="1"/>
        <end position="59"/>
    </location>
</feature>
<feature type="compositionally biased region" description="Acidic residues" evidence="12">
    <location>
        <begin position="663"/>
        <end position="675"/>
    </location>
</feature>
<evidence type="ECO:0000256" key="2">
    <source>
        <dbReference type="ARBA" id="ARBA00005434"/>
    </source>
</evidence>
<sequence length="675" mass="70519">MARFVIADEREDAASTSEEEEEQEEEEDIVSESGEEDDDAAAPTAAVTAAAGGSSPGTIKQRKLSIKLGGADVCHVCGKAGHMAGFIGAKYLDCPNKPCYLCGKHGHSTLTCPHRIAPGHGCTAAAGVSSDTVLSSLRRREQGGPPPPLQAPSAGRRWQVDAAVLKLHSRRTTCLEFHPTLDHLVLSADKRGQIAVWDHVKVYERQLYTSINRWLTNTLRFMPGGGDSCASSSYDGTVKVFDIETGCASTLFDANPQSWDHSTAGAASNSWITILGLDVIPSAGAVVAGDNFGKLHFLDPRMQQPIASMQLHKPSNGKIQCVHSNPVDGNLLMSAGNDYTARVLDIRNLMQGSGADSKGKAPVGSVRDGGVPCELALLQHYKVINSAYFSPITGRKILTTSQDNRLRVWDYLYATEQVADREIVHSQNFNRYLTPFKAEWDPKDPAERLIVCGRYISEDFGGLALHPVDLLDASTGALVGELTDPNLATICPVNKPHPRLDLIVSGSSRSLYAWRPVPEDDEDGNLERRSAQHRGGGGGGASGGGGGGKSFKGSATYTFFDADPDPKKKGGAKGGKAATAPATPGGKAAAAKGKGKGKAAASTSAEADAAAPSDDDDAKPGPSTAAGRKRGGGGGSGGGKGKGKGGGGAGPSGGKRQRKGQAEEEEEDGDSDSSL</sequence>
<dbReference type="SUPFAM" id="SSF50978">
    <property type="entry name" value="WD40 repeat-like"/>
    <property type="match status" value="1"/>
</dbReference>
<feature type="repeat" description="WD" evidence="11">
    <location>
        <begin position="377"/>
        <end position="410"/>
    </location>
</feature>
<protein>
    <recommendedName>
        <fullName evidence="13">CCHC-type domain-containing protein</fullName>
    </recommendedName>
</protein>
<reference evidence="14" key="1">
    <citation type="journal article" date="2019" name="Plant J.">
        <title>Chlorella vulgaris genome assembly and annotation reveals the molecular basis for metabolic acclimation to high light conditions.</title>
        <authorList>
            <person name="Cecchin M."/>
            <person name="Marcolungo L."/>
            <person name="Rossato M."/>
            <person name="Girolomoni L."/>
            <person name="Cosentino E."/>
            <person name="Cuine S."/>
            <person name="Li-Beisson Y."/>
            <person name="Delledonne M."/>
            <person name="Ballottari M."/>
        </authorList>
    </citation>
    <scope>NUCLEOTIDE SEQUENCE</scope>
    <source>
        <strain evidence="14">211/11P</strain>
    </source>
</reference>
<comment type="subcellular location">
    <subcellularLocation>
        <location evidence="1">Nucleus</location>
    </subcellularLocation>
</comment>
<evidence type="ECO:0000313" key="14">
    <source>
        <dbReference type="EMBL" id="KAI3436091.1"/>
    </source>
</evidence>
<dbReference type="PROSITE" id="PS50294">
    <property type="entry name" value="WD_REPEATS_REGION"/>
    <property type="match status" value="1"/>
</dbReference>
<dbReference type="PANTHER" id="PTHR15169:SF0">
    <property type="entry name" value="DNA DAMAGE-BINDING PROTEIN 2"/>
    <property type="match status" value="1"/>
</dbReference>
<evidence type="ECO:0000259" key="13">
    <source>
        <dbReference type="PROSITE" id="PS50158"/>
    </source>
</evidence>
<dbReference type="Gene3D" id="4.10.60.10">
    <property type="entry name" value="Zinc finger, CCHC-type"/>
    <property type="match status" value="1"/>
</dbReference>
<organism evidence="14 15">
    <name type="scientific">Chlorella vulgaris</name>
    <name type="common">Green alga</name>
    <dbReference type="NCBI Taxonomy" id="3077"/>
    <lineage>
        <taxon>Eukaryota</taxon>
        <taxon>Viridiplantae</taxon>
        <taxon>Chlorophyta</taxon>
        <taxon>core chlorophytes</taxon>
        <taxon>Trebouxiophyceae</taxon>
        <taxon>Chlorellales</taxon>
        <taxon>Chlorellaceae</taxon>
        <taxon>Chlorella clade</taxon>
        <taxon>Chlorella</taxon>
    </lineage>
</organism>
<evidence type="ECO:0000256" key="3">
    <source>
        <dbReference type="ARBA" id="ARBA00022574"/>
    </source>
</evidence>
<comment type="caution">
    <text evidence="14">The sequence shown here is derived from an EMBL/GenBank/DDBJ whole genome shotgun (WGS) entry which is preliminary data.</text>
</comment>
<proteinExistence type="inferred from homology"/>
<dbReference type="EMBL" id="SIDB01000002">
    <property type="protein sequence ID" value="KAI3436091.1"/>
    <property type="molecule type" value="Genomic_DNA"/>
</dbReference>
<keyword evidence="10" id="KW-0479">Metal-binding</keyword>
<feature type="compositionally biased region" description="Gly residues" evidence="12">
    <location>
        <begin position="632"/>
        <end position="653"/>
    </location>
</feature>
<dbReference type="PROSITE" id="PS50082">
    <property type="entry name" value="WD_REPEATS_2"/>
    <property type="match status" value="2"/>
</dbReference>
<evidence type="ECO:0000313" key="15">
    <source>
        <dbReference type="Proteomes" id="UP001055712"/>
    </source>
</evidence>
<dbReference type="PROSITE" id="PS50158">
    <property type="entry name" value="ZF_CCHC"/>
    <property type="match status" value="1"/>
</dbReference>
<dbReference type="GO" id="GO:0008270">
    <property type="term" value="F:zinc ion binding"/>
    <property type="evidence" value="ECO:0007669"/>
    <property type="project" value="UniProtKB-KW"/>
</dbReference>
<keyword evidence="9" id="KW-0539">Nucleus</keyword>
<dbReference type="Gene3D" id="2.130.10.10">
    <property type="entry name" value="YVTN repeat-like/Quinoprotein amine dehydrogenase"/>
    <property type="match status" value="1"/>
</dbReference>
<evidence type="ECO:0000256" key="4">
    <source>
        <dbReference type="ARBA" id="ARBA00022737"/>
    </source>
</evidence>
<reference evidence="14" key="2">
    <citation type="submission" date="2020-11" db="EMBL/GenBank/DDBJ databases">
        <authorList>
            <person name="Cecchin M."/>
            <person name="Marcolungo L."/>
            <person name="Rossato M."/>
            <person name="Girolomoni L."/>
            <person name="Cosentino E."/>
            <person name="Cuine S."/>
            <person name="Li-Beisson Y."/>
            <person name="Delledonne M."/>
            <person name="Ballottari M."/>
        </authorList>
    </citation>
    <scope>NUCLEOTIDE SEQUENCE</scope>
    <source>
        <strain evidence="14">211/11P</strain>
        <tissue evidence="14">Whole cell</tissue>
    </source>
</reference>
<keyword evidence="3 11" id="KW-0853">WD repeat</keyword>
<dbReference type="PANTHER" id="PTHR15169">
    <property type="entry name" value="DAMAGE-SPECIFIC DNA BINDING PROTEIN 2"/>
    <property type="match status" value="1"/>
</dbReference>
<dbReference type="OrthoDB" id="9890280at2759"/>
<keyword evidence="6" id="KW-0833">Ubl conjugation pathway</keyword>
<accession>A0A9D4TVU2</accession>
<keyword evidence="7" id="KW-0238">DNA-binding</keyword>
<dbReference type="AlphaFoldDB" id="A0A9D4TVU2"/>
<feature type="domain" description="CCHC-type" evidence="13">
    <location>
        <begin position="99"/>
        <end position="113"/>
    </location>
</feature>
<dbReference type="GO" id="GO:0003684">
    <property type="term" value="F:damaged DNA binding"/>
    <property type="evidence" value="ECO:0007669"/>
    <property type="project" value="InterPro"/>
</dbReference>
<dbReference type="InterPro" id="IPR036322">
    <property type="entry name" value="WD40_repeat_dom_sf"/>
</dbReference>
<feature type="compositionally biased region" description="Low complexity" evidence="12">
    <location>
        <begin position="41"/>
        <end position="58"/>
    </location>
</feature>
<evidence type="ECO:0000256" key="10">
    <source>
        <dbReference type="PROSITE-ProRule" id="PRU00047"/>
    </source>
</evidence>
<dbReference type="InterPro" id="IPR001680">
    <property type="entry name" value="WD40_rpt"/>
</dbReference>
<keyword evidence="10" id="KW-0862">Zinc</keyword>
<feature type="compositionally biased region" description="Gly residues" evidence="12">
    <location>
        <begin position="534"/>
        <end position="550"/>
    </location>
</feature>
<evidence type="ECO:0000256" key="7">
    <source>
        <dbReference type="ARBA" id="ARBA00023125"/>
    </source>
</evidence>
<dbReference type="InterPro" id="IPR001878">
    <property type="entry name" value="Znf_CCHC"/>
</dbReference>
<evidence type="ECO:0000256" key="8">
    <source>
        <dbReference type="ARBA" id="ARBA00023204"/>
    </source>
</evidence>
<dbReference type="Proteomes" id="UP001055712">
    <property type="component" value="Unassembled WGS sequence"/>
</dbReference>
<keyword evidence="4" id="KW-0677">Repeat</keyword>
<comment type="similarity">
    <text evidence="2">Belongs to the WD repeat DDB2/WDR76 family.</text>
</comment>
<evidence type="ECO:0000256" key="1">
    <source>
        <dbReference type="ARBA" id="ARBA00004123"/>
    </source>
</evidence>
<evidence type="ECO:0000256" key="12">
    <source>
        <dbReference type="SAM" id="MobiDB-lite"/>
    </source>
</evidence>
<evidence type="ECO:0000256" key="6">
    <source>
        <dbReference type="ARBA" id="ARBA00022786"/>
    </source>
</evidence>
<dbReference type="GO" id="GO:0006281">
    <property type="term" value="P:DNA repair"/>
    <property type="evidence" value="ECO:0007669"/>
    <property type="project" value="UniProtKB-KW"/>
</dbReference>
<dbReference type="GO" id="GO:0009411">
    <property type="term" value="P:response to UV"/>
    <property type="evidence" value="ECO:0007669"/>
    <property type="project" value="TreeGrafter"/>
</dbReference>
<keyword evidence="10" id="KW-0863">Zinc-finger</keyword>
<evidence type="ECO:0000256" key="5">
    <source>
        <dbReference type="ARBA" id="ARBA00022763"/>
    </source>
</evidence>
<evidence type="ECO:0000256" key="9">
    <source>
        <dbReference type="ARBA" id="ARBA00023242"/>
    </source>
</evidence>
<dbReference type="GO" id="GO:0080008">
    <property type="term" value="C:Cul4-RING E3 ubiquitin ligase complex"/>
    <property type="evidence" value="ECO:0007669"/>
    <property type="project" value="InterPro"/>
</dbReference>
<dbReference type="GO" id="GO:0005634">
    <property type="term" value="C:nucleus"/>
    <property type="evidence" value="ECO:0007669"/>
    <property type="project" value="UniProtKB-SubCell"/>
</dbReference>
<feature type="compositionally biased region" description="Low complexity" evidence="12">
    <location>
        <begin position="575"/>
        <end position="612"/>
    </location>
</feature>
<gene>
    <name evidence="14" type="ORF">D9Q98_002149</name>
</gene>
<feature type="repeat" description="WD" evidence="11">
    <location>
        <begin position="165"/>
        <end position="198"/>
    </location>
</feature>
<keyword evidence="5" id="KW-0227">DNA damage</keyword>
<name>A0A9D4TVU2_CHLVU</name>
<keyword evidence="15" id="KW-1185">Reference proteome</keyword>
<evidence type="ECO:0000256" key="11">
    <source>
        <dbReference type="PROSITE-ProRule" id="PRU00221"/>
    </source>
</evidence>
<keyword evidence="8" id="KW-0234">DNA repair</keyword>
<feature type="region of interest" description="Disordered" evidence="12">
    <location>
        <begin position="514"/>
        <end position="675"/>
    </location>
</feature>
<dbReference type="InterPro" id="IPR033312">
    <property type="entry name" value="DDB2"/>
</dbReference>
<dbReference type="InterPro" id="IPR015943">
    <property type="entry name" value="WD40/YVTN_repeat-like_dom_sf"/>
</dbReference>
<dbReference type="SMART" id="SM00320">
    <property type="entry name" value="WD40"/>
    <property type="match status" value="4"/>
</dbReference>